<feature type="domain" description="CWH43-like N-terminal" evidence="7">
    <location>
        <begin position="10"/>
        <end position="271"/>
    </location>
</feature>
<dbReference type="PANTHER" id="PTHR21324">
    <property type="entry name" value="FASTING-INDUCIBLE INTEGRAL MEMBRANE PROTEIN TM6P1-RELATED"/>
    <property type="match status" value="1"/>
</dbReference>
<comment type="subcellular location">
    <subcellularLocation>
        <location evidence="1">Endomembrane system</location>
        <topology evidence="1">Multi-pass membrane protein</topology>
    </subcellularLocation>
</comment>
<feature type="transmembrane region" description="Helical" evidence="6">
    <location>
        <begin position="243"/>
        <end position="263"/>
    </location>
</feature>
<dbReference type="Pfam" id="PF10277">
    <property type="entry name" value="Frag1"/>
    <property type="match status" value="1"/>
</dbReference>
<feature type="transmembrane region" description="Helical" evidence="6">
    <location>
        <begin position="98"/>
        <end position="116"/>
    </location>
</feature>
<dbReference type="InterPro" id="IPR050911">
    <property type="entry name" value="DRAM/TMEM150_Autophagy_Mod"/>
</dbReference>
<dbReference type="AlphaFoldDB" id="A0A4Y2D686"/>
<dbReference type="OrthoDB" id="191706at2759"/>
<evidence type="ECO:0000313" key="8">
    <source>
        <dbReference type="EMBL" id="GBM12191.1"/>
    </source>
</evidence>
<evidence type="ECO:0000256" key="3">
    <source>
        <dbReference type="ARBA" id="ARBA00022692"/>
    </source>
</evidence>
<evidence type="ECO:0000313" key="9">
    <source>
        <dbReference type="Proteomes" id="UP000499080"/>
    </source>
</evidence>
<accession>A0A4Y2D686</accession>
<feature type="transmembrane region" description="Helical" evidence="6">
    <location>
        <begin position="160"/>
        <end position="183"/>
    </location>
</feature>
<evidence type="ECO:0000256" key="2">
    <source>
        <dbReference type="ARBA" id="ARBA00006565"/>
    </source>
</evidence>
<dbReference type="EMBL" id="BGPR01000310">
    <property type="protein sequence ID" value="GBM12191.1"/>
    <property type="molecule type" value="Genomic_DNA"/>
</dbReference>
<reference evidence="8 9" key="1">
    <citation type="journal article" date="2019" name="Sci. Rep.">
        <title>Orb-weaving spider Araneus ventricosus genome elucidates the spidroin gene catalogue.</title>
        <authorList>
            <person name="Kono N."/>
            <person name="Nakamura H."/>
            <person name="Ohtoshi R."/>
            <person name="Moran D.A.P."/>
            <person name="Shinohara A."/>
            <person name="Yoshida Y."/>
            <person name="Fujiwara M."/>
            <person name="Mori M."/>
            <person name="Tomita M."/>
            <person name="Arakawa K."/>
        </authorList>
    </citation>
    <scope>NUCLEOTIDE SEQUENCE [LARGE SCALE GENOMIC DNA]</scope>
</reference>
<feature type="transmembrane region" description="Helical" evidence="6">
    <location>
        <begin position="122"/>
        <end position="140"/>
    </location>
</feature>
<keyword evidence="4 6" id="KW-1133">Transmembrane helix</keyword>
<keyword evidence="5 6" id="KW-0472">Membrane</keyword>
<dbReference type="InterPro" id="IPR019402">
    <property type="entry name" value="CWH43_N"/>
</dbReference>
<dbReference type="Proteomes" id="UP000499080">
    <property type="component" value="Unassembled WGS sequence"/>
</dbReference>
<comment type="similarity">
    <text evidence="2">Belongs to the DRAM/TMEM150 family.</text>
</comment>
<evidence type="ECO:0000256" key="4">
    <source>
        <dbReference type="ARBA" id="ARBA00022989"/>
    </source>
</evidence>
<protein>
    <submittedName>
        <fullName evidence="8">DNA damage-regulated autophagy modulator protein 1</fullName>
    </submittedName>
</protein>
<organism evidence="8 9">
    <name type="scientific">Araneus ventricosus</name>
    <name type="common">Orbweaver spider</name>
    <name type="synonym">Epeira ventricosa</name>
    <dbReference type="NCBI Taxonomy" id="182803"/>
    <lineage>
        <taxon>Eukaryota</taxon>
        <taxon>Metazoa</taxon>
        <taxon>Ecdysozoa</taxon>
        <taxon>Arthropoda</taxon>
        <taxon>Chelicerata</taxon>
        <taxon>Arachnida</taxon>
        <taxon>Araneae</taxon>
        <taxon>Araneomorphae</taxon>
        <taxon>Entelegynae</taxon>
        <taxon>Araneoidea</taxon>
        <taxon>Araneidae</taxon>
        <taxon>Araneus</taxon>
    </lineage>
</organism>
<dbReference type="GO" id="GO:0012505">
    <property type="term" value="C:endomembrane system"/>
    <property type="evidence" value="ECO:0007669"/>
    <property type="project" value="UniProtKB-SubCell"/>
</dbReference>
<keyword evidence="9" id="KW-1185">Reference proteome</keyword>
<gene>
    <name evidence="8" type="primary">dram1_2</name>
    <name evidence="8" type="ORF">AVEN_21001_3</name>
</gene>
<feature type="transmembrane region" description="Helical" evidence="6">
    <location>
        <begin position="12"/>
        <end position="34"/>
    </location>
</feature>
<sequence>MSPWAFMRVNYLPMTLGVVFSLGLVTCFVVAVLRGDVSPYMPFISETGGKYPEAGIFSIFLYLSSILGLSTMFTRFLIVDELNRGIDRTIDILNRSSVVIGFIALMGMVVVAAYPMTSVPTAHGIGANVLFLGGVIYAALQTWLSYKMTPYYNGTKICHIRLAITILTATALIVMSVMMPIAMKFWSTSKHDHWTGGKLPGEESSFINALVLAVGPKAISEWSSEPHSHWSGSKMPQEKGFDLMVVSSVAEWTMAIMFLTYYFTFIREFQKVCLHLRVQMLVQHFDEEPHDVNVAVATERTPIVM</sequence>
<feature type="transmembrane region" description="Helical" evidence="6">
    <location>
        <begin position="54"/>
        <end position="78"/>
    </location>
</feature>
<evidence type="ECO:0000256" key="1">
    <source>
        <dbReference type="ARBA" id="ARBA00004127"/>
    </source>
</evidence>
<evidence type="ECO:0000256" key="5">
    <source>
        <dbReference type="ARBA" id="ARBA00023136"/>
    </source>
</evidence>
<proteinExistence type="inferred from homology"/>
<comment type="caution">
    <text evidence="8">The sequence shown here is derived from an EMBL/GenBank/DDBJ whole genome shotgun (WGS) entry which is preliminary data.</text>
</comment>
<evidence type="ECO:0000256" key="6">
    <source>
        <dbReference type="SAM" id="Phobius"/>
    </source>
</evidence>
<name>A0A4Y2D686_ARAVE</name>
<dbReference type="PANTHER" id="PTHR21324:SF2">
    <property type="entry name" value="EG:22E5.9 PROTEIN"/>
    <property type="match status" value="1"/>
</dbReference>
<evidence type="ECO:0000259" key="7">
    <source>
        <dbReference type="Pfam" id="PF10277"/>
    </source>
</evidence>
<keyword evidence="3 6" id="KW-0812">Transmembrane</keyword>